<comment type="caution">
    <text evidence="6">The sequence shown here is derived from an EMBL/GenBank/DDBJ whole genome shotgun (WGS) entry which is preliminary data.</text>
</comment>
<evidence type="ECO:0000313" key="7">
    <source>
        <dbReference type="Proteomes" id="UP000588586"/>
    </source>
</evidence>
<feature type="transmembrane region" description="Helical" evidence="5">
    <location>
        <begin position="67"/>
        <end position="84"/>
    </location>
</feature>
<protein>
    <submittedName>
        <fullName evidence="6">Energy-coupling factor transporter transmembrane protein EcfT</fullName>
    </submittedName>
</protein>
<dbReference type="PANTHER" id="PTHR33514:SF13">
    <property type="entry name" value="PROTEIN ABCI12, CHLOROPLASTIC"/>
    <property type="match status" value="1"/>
</dbReference>
<dbReference type="PANTHER" id="PTHR33514">
    <property type="entry name" value="PROTEIN ABCI12, CHLOROPLASTIC"/>
    <property type="match status" value="1"/>
</dbReference>
<comment type="subcellular location">
    <subcellularLocation>
        <location evidence="1">Membrane</location>
        <topology evidence="1">Multi-pass membrane protein</topology>
    </subcellularLocation>
</comment>
<evidence type="ECO:0000256" key="1">
    <source>
        <dbReference type="ARBA" id="ARBA00004141"/>
    </source>
</evidence>
<dbReference type="Pfam" id="PF02361">
    <property type="entry name" value="CbiQ"/>
    <property type="match status" value="1"/>
</dbReference>
<dbReference type="EMBL" id="JABEPQ010000005">
    <property type="protein sequence ID" value="NNM47794.1"/>
    <property type="molecule type" value="Genomic_DNA"/>
</dbReference>
<organism evidence="6 7">
    <name type="scientific">Knoellia koreensis</name>
    <dbReference type="NCBI Taxonomy" id="2730921"/>
    <lineage>
        <taxon>Bacteria</taxon>
        <taxon>Bacillati</taxon>
        <taxon>Actinomycetota</taxon>
        <taxon>Actinomycetes</taxon>
        <taxon>Micrococcales</taxon>
        <taxon>Intrasporangiaceae</taxon>
        <taxon>Knoellia</taxon>
    </lineage>
</organism>
<evidence type="ECO:0000313" key="6">
    <source>
        <dbReference type="EMBL" id="NNM47794.1"/>
    </source>
</evidence>
<proteinExistence type="predicted"/>
<keyword evidence="3 5" id="KW-1133">Transmembrane helix</keyword>
<name>A0A849HMN6_9MICO</name>
<evidence type="ECO:0000256" key="3">
    <source>
        <dbReference type="ARBA" id="ARBA00022989"/>
    </source>
</evidence>
<sequence length="200" mass="20692">MSLPLAVSGDSWLHRMPAGRKLLALLVGEVIVAAAARSVAAATVAVVVAAALWSLARVPVRTAWRSLRLILLVATLVGAAQWWYAGGAPAFVVTSQLVVAVAIAVLVTLTTRTSDLLDALDRGLKPLRHLGVDPARVSLTLALAVTSVPVVGGLLGELRQAARARGIRPGPVVLGVPLVVRTLQHADQLGEALAARGVDD</sequence>
<evidence type="ECO:0000256" key="4">
    <source>
        <dbReference type="ARBA" id="ARBA00023136"/>
    </source>
</evidence>
<accession>A0A849HMN6</accession>
<feature type="transmembrane region" description="Helical" evidence="5">
    <location>
        <begin position="22"/>
        <end position="55"/>
    </location>
</feature>
<evidence type="ECO:0000256" key="5">
    <source>
        <dbReference type="SAM" id="Phobius"/>
    </source>
</evidence>
<evidence type="ECO:0000256" key="2">
    <source>
        <dbReference type="ARBA" id="ARBA00022692"/>
    </source>
</evidence>
<dbReference type="RefSeq" id="WP_171244932.1">
    <property type="nucleotide sequence ID" value="NZ_JABEPQ010000005.1"/>
</dbReference>
<keyword evidence="2 5" id="KW-0812">Transmembrane</keyword>
<keyword evidence="7" id="KW-1185">Reference proteome</keyword>
<dbReference type="Proteomes" id="UP000588586">
    <property type="component" value="Unassembled WGS sequence"/>
</dbReference>
<dbReference type="GO" id="GO:0005886">
    <property type="term" value="C:plasma membrane"/>
    <property type="evidence" value="ECO:0007669"/>
    <property type="project" value="UniProtKB-ARBA"/>
</dbReference>
<gene>
    <name evidence="6" type="ORF">HJG52_17535</name>
</gene>
<reference evidence="6 7" key="1">
    <citation type="submission" date="2020-04" db="EMBL/GenBank/DDBJ databases">
        <title>Knoellia sp. isolate from air conditioner.</title>
        <authorList>
            <person name="Chea S."/>
            <person name="Kim D.-U."/>
        </authorList>
    </citation>
    <scope>NUCLEOTIDE SEQUENCE [LARGE SCALE GENOMIC DNA]</scope>
    <source>
        <strain evidence="6 7">DB2414S</strain>
    </source>
</reference>
<dbReference type="AlphaFoldDB" id="A0A849HMN6"/>
<dbReference type="InterPro" id="IPR003339">
    <property type="entry name" value="ABC/ECF_trnsptr_transmembrane"/>
</dbReference>
<feature type="transmembrane region" description="Helical" evidence="5">
    <location>
        <begin position="90"/>
        <end position="109"/>
    </location>
</feature>
<keyword evidence="4 5" id="KW-0472">Membrane</keyword>